<dbReference type="AlphaFoldDB" id="A0A9Q9SUV0"/>
<name>A0A9Q9SUV0_MOOP1</name>
<accession>A0A9Q9SUV0</accession>
<protein>
    <submittedName>
        <fullName evidence="1">Uncharacterized protein</fullName>
    </submittedName>
</protein>
<reference evidence="1" key="2">
    <citation type="submission" date="2022-10" db="EMBL/GenBank/DDBJ databases">
        <authorList>
            <person name="Ngo T.-E."/>
        </authorList>
    </citation>
    <scope>NUCLEOTIDE SEQUENCE</scope>
    <source>
        <strain evidence="1">JHB</strain>
    </source>
</reference>
<sequence length="59" mass="7047">MGAWRRCTIDLALWKLRERSCSLGCLEPLRDDMQVTLRDRIHQPYPKLFLLFPIPNSEF</sequence>
<reference evidence="1" key="1">
    <citation type="journal article" date="2017" name="Proc. Natl. Acad. Sci. U.S.A.">
        <title>Comparative genomics uncovers the prolific and distinctive metabolic potential of the cyanobacterial genus Moorea.</title>
        <authorList>
            <person name="Leao T."/>
            <person name="Castelao G."/>
            <person name="Korobeynikov A."/>
            <person name="Monroe E.A."/>
            <person name="Podell S."/>
            <person name="Glukhov E."/>
            <person name="Allen E.E."/>
            <person name="Gerwick W.H."/>
            <person name="Gerwick L."/>
        </authorList>
    </citation>
    <scope>NUCLEOTIDE SEQUENCE</scope>
    <source>
        <strain evidence="1">JHB</strain>
    </source>
</reference>
<dbReference type="Proteomes" id="UP000176944">
    <property type="component" value="Chromosome"/>
</dbReference>
<proteinExistence type="predicted"/>
<gene>
    <name evidence="1" type="ORF">BJP36_39045</name>
</gene>
<evidence type="ECO:0000313" key="1">
    <source>
        <dbReference type="EMBL" id="WAN70063.1"/>
    </source>
</evidence>
<organism evidence="1">
    <name type="scientific">Moorena producens (strain JHB)</name>
    <dbReference type="NCBI Taxonomy" id="1454205"/>
    <lineage>
        <taxon>Bacteria</taxon>
        <taxon>Bacillati</taxon>
        <taxon>Cyanobacteriota</taxon>
        <taxon>Cyanophyceae</taxon>
        <taxon>Coleofasciculales</taxon>
        <taxon>Coleofasciculaceae</taxon>
        <taxon>Moorena</taxon>
    </lineage>
</organism>
<dbReference type="EMBL" id="CP017708">
    <property type="protein sequence ID" value="WAN70063.1"/>
    <property type="molecule type" value="Genomic_DNA"/>
</dbReference>